<feature type="repeat" description="TPR" evidence="1">
    <location>
        <begin position="202"/>
        <end position="235"/>
    </location>
</feature>
<dbReference type="SUPFAM" id="SSF55874">
    <property type="entry name" value="ATPase domain of HSP90 chaperone/DNA topoisomerase II/histidine kinase"/>
    <property type="match status" value="1"/>
</dbReference>
<organism evidence="4 5">
    <name type="scientific">Flavivirga algicola</name>
    <dbReference type="NCBI Taxonomy" id="2729136"/>
    <lineage>
        <taxon>Bacteria</taxon>
        <taxon>Pseudomonadati</taxon>
        <taxon>Bacteroidota</taxon>
        <taxon>Flavobacteriia</taxon>
        <taxon>Flavobacteriales</taxon>
        <taxon>Flavobacteriaceae</taxon>
        <taxon>Flavivirga</taxon>
    </lineage>
</organism>
<dbReference type="SUPFAM" id="SSF48452">
    <property type="entry name" value="TPR-like"/>
    <property type="match status" value="3"/>
</dbReference>
<dbReference type="PANTHER" id="PTHR10098">
    <property type="entry name" value="RAPSYN-RELATED"/>
    <property type="match status" value="1"/>
</dbReference>
<evidence type="ECO:0000313" key="5">
    <source>
        <dbReference type="Proteomes" id="UP000746690"/>
    </source>
</evidence>
<keyword evidence="2" id="KW-0812">Transmembrane</keyword>
<keyword evidence="5" id="KW-1185">Reference proteome</keyword>
<keyword evidence="2" id="KW-1133">Transmembrane helix</keyword>
<feature type="transmembrane region" description="Helical" evidence="2">
    <location>
        <begin position="399"/>
        <end position="418"/>
    </location>
</feature>
<evidence type="ECO:0000256" key="1">
    <source>
        <dbReference type="PROSITE-ProRule" id="PRU00339"/>
    </source>
</evidence>
<dbReference type="Pfam" id="PF13181">
    <property type="entry name" value="TPR_8"/>
    <property type="match status" value="1"/>
</dbReference>
<protein>
    <submittedName>
        <fullName evidence="4">Tetratricopeptide repeat protein</fullName>
    </submittedName>
</protein>
<dbReference type="Pfam" id="PF13424">
    <property type="entry name" value="TPR_12"/>
    <property type="match status" value="2"/>
</dbReference>
<keyword evidence="2" id="KW-0472">Membrane</keyword>
<dbReference type="EMBL" id="JABBHF010000005">
    <property type="protein sequence ID" value="NMH87984.1"/>
    <property type="molecule type" value="Genomic_DNA"/>
</dbReference>
<dbReference type="SMART" id="SM00028">
    <property type="entry name" value="TPR"/>
    <property type="match status" value="6"/>
</dbReference>
<dbReference type="InterPro" id="IPR003594">
    <property type="entry name" value="HATPase_dom"/>
</dbReference>
<gene>
    <name evidence="4" type="ORF">HHX25_10730</name>
</gene>
<feature type="domain" description="Histidine kinase/HSP90-like ATPase" evidence="3">
    <location>
        <begin position="528"/>
        <end position="615"/>
    </location>
</feature>
<name>A0ABX1RZQ3_9FLAO</name>
<dbReference type="PROSITE" id="PS50005">
    <property type="entry name" value="TPR"/>
    <property type="match status" value="2"/>
</dbReference>
<dbReference type="InterPro" id="IPR019734">
    <property type="entry name" value="TPR_rpt"/>
</dbReference>
<dbReference type="Pfam" id="PF02518">
    <property type="entry name" value="HATPase_c"/>
    <property type="match status" value="1"/>
</dbReference>
<reference evidence="4 5" key="1">
    <citation type="submission" date="2020-04" db="EMBL/GenBank/DDBJ databases">
        <title>A Flavivirga sp. nov.</title>
        <authorList>
            <person name="Sun X."/>
        </authorList>
    </citation>
    <scope>NUCLEOTIDE SEQUENCE [LARGE SCALE GENOMIC DNA]</scope>
    <source>
        <strain evidence="4 5">Y03</strain>
    </source>
</reference>
<keyword evidence="1" id="KW-0802">TPR repeat</keyword>
<feature type="repeat" description="TPR" evidence="1">
    <location>
        <begin position="82"/>
        <end position="115"/>
    </location>
</feature>
<dbReference type="InterPro" id="IPR011990">
    <property type="entry name" value="TPR-like_helical_dom_sf"/>
</dbReference>
<dbReference type="Gene3D" id="3.30.565.10">
    <property type="entry name" value="Histidine kinase-like ATPase, C-terminal domain"/>
    <property type="match status" value="1"/>
</dbReference>
<evidence type="ECO:0000259" key="3">
    <source>
        <dbReference type="Pfam" id="PF02518"/>
    </source>
</evidence>
<evidence type="ECO:0000313" key="4">
    <source>
        <dbReference type="EMBL" id="NMH87984.1"/>
    </source>
</evidence>
<dbReference type="Gene3D" id="1.25.40.10">
    <property type="entry name" value="Tetratricopeptide repeat domain"/>
    <property type="match status" value="1"/>
</dbReference>
<dbReference type="Proteomes" id="UP000746690">
    <property type="component" value="Unassembled WGS sequence"/>
</dbReference>
<comment type="caution">
    <text evidence="4">The sequence shown here is derived from an EMBL/GenBank/DDBJ whole genome shotgun (WGS) entry which is preliminary data.</text>
</comment>
<evidence type="ECO:0000256" key="2">
    <source>
        <dbReference type="SAM" id="Phobius"/>
    </source>
</evidence>
<proteinExistence type="predicted"/>
<dbReference type="InterPro" id="IPR036890">
    <property type="entry name" value="HATPase_C_sf"/>
</dbReference>
<sequence>MIKLSLKAFNYAVLFIVVFTCIRCSHQDRLEVDTAHLDSFYGDNLYALGDSCYYKEKFNHAIYFYKLAANAFTVKSDTLGIAKSFNDVGLSYRKIGKFDSARIYYKKAFFLDSIRKDTLPLIGRLRNIGITYNYEGNHVQSIKYYTRSLELAQYTESEETVAAIHNSLGNLYNDQERYALALKHYEKSLARYLQISKPAKLALVYNNIGNVNAAMGDYDEALFYHKSSLGIKKNLKNQEDIAYSFHNVGVIYRFQKNYLLSEENLKEAYKIRVKIKDLRNSAVTANALARLYLDMDKRKEALPYLKIAESFFQQNYDKTIELDNLKNWANYYYQLSSYKLAYDKLENWAVLNDSLFNTQKVNVLETWNQFELNQKENENIKQKERADHQEKIAKNWLRVLWLLFGFFIVVSILSILLYRQRRKILKLNEDLDLLNTDIRHGKHNDYTQVIQELQKLEFDGADSIENMLYASIAVDDMLYNRPGQKVNIKSHLNKILEEKYQAMNMDKHGVIIEKELEPVILNGEMASKLTFIIRELMTNSMKHAFKTNRALKIKVKVETKDDNILAIAYSDNGNKLSKEQLESSNGLGWKIIKGFIKKLGSCIDIKRETDYNVFQFFVKL</sequence>
<accession>A0ABX1RZQ3</accession>
<dbReference type="RefSeq" id="WP_169673006.1">
    <property type="nucleotide sequence ID" value="NZ_JABBHF010000005.1"/>
</dbReference>